<dbReference type="Proteomes" id="UP001500582">
    <property type="component" value="Unassembled WGS sequence"/>
</dbReference>
<accession>A0ABP8GKN8</accession>
<reference evidence="2" key="1">
    <citation type="journal article" date="2019" name="Int. J. Syst. Evol. Microbiol.">
        <title>The Global Catalogue of Microorganisms (GCM) 10K type strain sequencing project: providing services to taxonomists for standard genome sequencing and annotation.</title>
        <authorList>
            <consortium name="The Broad Institute Genomics Platform"/>
            <consortium name="The Broad Institute Genome Sequencing Center for Infectious Disease"/>
            <person name="Wu L."/>
            <person name="Ma J."/>
        </authorList>
    </citation>
    <scope>NUCLEOTIDE SEQUENCE [LARGE SCALE GENOMIC DNA]</scope>
    <source>
        <strain evidence="2">JCM 17705</strain>
    </source>
</reference>
<dbReference type="PROSITE" id="PS51257">
    <property type="entry name" value="PROKAR_LIPOPROTEIN"/>
    <property type="match status" value="1"/>
</dbReference>
<protein>
    <submittedName>
        <fullName evidence="1">Uncharacterized protein</fullName>
    </submittedName>
</protein>
<name>A0ABP8GKN8_9SPHI</name>
<dbReference type="RefSeq" id="WP_345211752.1">
    <property type="nucleotide sequence ID" value="NZ_BAABFT010000006.1"/>
</dbReference>
<evidence type="ECO:0000313" key="2">
    <source>
        <dbReference type="Proteomes" id="UP001500582"/>
    </source>
</evidence>
<keyword evidence="2" id="KW-1185">Reference proteome</keyword>
<comment type="caution">
    <text evidence="1">The sequence shown here is derived from an EMBL/GenBank/DDBJ whole genome shotgun (WGS) entry which is preliminary data.</text>
</comment>
<proteinExistence type="predicted"/>
<gene>
    <name evidence="1" type="ORF">GCM10023149_28310</name>
</gene>
<dbReference type="EMBL" id="BAABFT010000006">
    <property type="protein sequence ID" value="GAA4325770.1"/>
    <property type="molecule type" value="Genomic_DNA"/>
</dbReference>
<sequence length="369" mass="38897">MKNNRVMKNMAFIALLLFAFGCKKDAKAPQSAEKNDRKPTAKTLNTTVDVYVTGLFSNNGVGRQYARYFINTGSPVTLPSSTADAQPTGIKIVGNDVYICGYESSFSAPWQPRYWKNGVIVNLPAIPNSTANVVNSIFISGTDVYVVGTATVTPPGGSAMSRAVIWKNGVSTIIGSSSYKTYATDVTVAGSDVYIAGSKQLPTGYNTGIYWKNGVEYALSSGNNVAVARIAVVGTDTYIAGVGPNTLYFWKNGVIVPLSGGPTNGGQSSPGLAVSGADVYVSCVGFNSTAPYSSIYIWKNTGSPVSTISSSATNGNVDSTPGNLAVSSAGDIYFSGRDQFLACYWKNGVKTNLTSGTYTYPYGIALKEY</sequence>
<organism evidence="1 2">
    <name type="scientific">Mucilaginibacter gynuensis</name>
    <dbReference type="NCBI Taxonomy" id="1302236"/>
    <lineage>
        <taxon>Bacteria</taxon>
        <taxon>Pseudomonadati</taxon>
        <taxon>Bacteroidota</taxon>
        <taxon>Sphingobacteriia</taxon>
        <taxon>Sphingobacteriales</taxon>
        <taxon>Sphingobacteriaceae</taxon>
        <taxon>Mucilaginibacter</taxon>
    </lineage>
</organism>
<evidence type="ECO:0000313" key="1">
    <source>
        <dbReference type="EMBL" id="GAA4325770.1"/>
    </source>
</evidence>